<organism evidence="2 3">
    <name type="scientific">Paraburkholderia unamae</name>
    <dbReference type="NCBI Taxonomy" id="219649"/>
    <lineage>
        <taxon>Bacteria</taxon>
        <taxon>Pseudomonadati</taxon>
        <taxon>Pseudomonadota</taxon>
        <taxon>Betaproteobacteria</taxon>
        <taxon>Burkholderiales</taxon>
        <taxon>Burkholderiaceae</taxon>
        <taxon>Paraburkholderia</taxon>
    </lineage>
</organism>
<comment type="caution">
    <text evidence="2">The sequence shown here is derived from an EMBL/GenBank/DDBJ whole genome shotgun (WGS) entry which is preliminary data.</text>
</comment>
<dbReference type="Gene3D" id="3.40.50.1820">
    <property type="entry name" value="alpha/beta hydrolase"/>
    <property type="match status" value="1"/>
</dbReference>
<evidence type="ECO:0008006" key="4">
    <source>
        <dbReference type="Google" id="ProtNLM"/>
    </source>
</evidence>
<dbReference type="EMBL" id="QEOB01000041">
    <property type="protein sequence ID" value="PVX61338.1"/>
    <property type="molecule type" value="Genomic_DNA"/>
</dbReference>
<evidence type="ECO:0000313" key="2">
    <source>
        <dbReference type="EMBL" id="PVX61338.1"/>
    </source>
</evidence>
<dbReference type="SUPFAM" id="SSF53474">
    <property type="entry name" value="alpha/beta-Hydrolases"/>
    <property type="match status" value="1"/>
</dbReference>
<feature type="region of interest" description="Disordered" evidence="1">
    <location>
        <begin position="1"/>
        <end position="25"/>
    </location>
</feature>
<gene>
    <name evidence="2" type="ORF">C7402_14150</name>
</gene>
<keyword evidence="3" id="KW-1185">Reference proteome</keyword>
<dbReference type="PANTHER" id="PTHR35560:SF3">
    <property type="entry name" value="PEPTIDASE S9 PROLYL OLIGOPEPTIDASE CATALYTIC DOMAIN-CONTAINING PROTEIN"/>
    <property type="match status" value="1"/>
</dbReference>
<evidence type="ECO:0000256" key="1">
    <source>
        <dbReference type="SAM" id="MobiDB-lite"/>
    </source>
</evidence>
<dbReference type="PANTHER" id="PTHR35560">
    <property type="entry name" value="BLL0132 PROTEIN"/>
    <property type="match status" value="1"/>
</dbReference>
<accession>A0ABX5K720</accession>
<sequence>MSEPFIASQTHKAGETGETDETRARNEYPVRAIGDVWLPVATAQGSGSVPMFVGGCAKPARATRALIVLHGRLRDADAYLHSTLRARAASSAHDDGTLVVVPQFLASADVEHHHTQAAQAAQADCLHWEWTAWMGGFDARGPAPLSSFDVLDALVEQLADRARYPALREIVIAGHSGGAQVAHRHAILSGAPERCAQRGVAVRFVIANPSSYVYFDSLRPQPDGVFRPTDFAACPDVDDWKYGMRKLPRYAAASHDAAAFERRYVEREVVYLAGSRDCDAAHPALDRSCAANAQGPHRLARARAYYAYLRARHPHLRHQWHEVPDAGHDAQAMFLSAAGLRALFGAQATIDAARAAQMHPAEGGASD</sequence>
<evidence type="ECO:0000313" key="3">
    <source>
        <dbReference type="Proteomes" id="UP000245712"/>
    </source>
</evidence>
<name>A0ABX5K720_9BURK</name>
<reference evidence="2 3" key="1">
    <citation type="submission" date="2018-05" db="EMBL/GenBank/DDBJ databases">
        <title>Genomic Encyclopedia of Type Strains, Phase IV (KMG-V): Genome sequencing to study the core and pangenomes of soil and plant-associated prokaryotes.</title>
        <authorList>
            <person name="Whitman W."/>
        </authorList>
    </citation>
    <scope>NUCLEOTIDE SEQUENCE [LARGE SCALE GENOMIC DNA]</scope>
    <source>
        <strain evidence="2 3">SCZa-39</strain>
    </source>
</reference>
<protein>
    <recommendedName>
        <fullName evidence="4">Alpha/beta hydrolase family protein</fullName>
    </recommendedName>
</protein>
<dbReference type="Proteomes" id="UP000245712">
    <property type="component" value="Unassembled WGS sequence"/>
</dbReference>
<feature type="compositionally biased region" description="Basic and acidic residues" evidence="1">
    <location>
        <begin position="12"/>
        <end position="25"/>
    </location>
</feature>
<proteinExistence type="predicted"/>
<dbReference type="RefSeq" id="WP_116614931.1">
    <property type="nucleotide sequence ID" value="NZ_CAJZAT010000197.1"/>
</dbReference>
<dbReference type="InterPro" id="IPR029058">
    <property type="entry name" value="AB_hydrolase_fold"/>
</dbReference>